<evidence type="ECO:0000313" key="3">
    <source>
        <dbReference type="Proteomes" id="UP001457282"/>
    </source>
</evidence>
<dbReference type="Proteomes" id="UP001457282">
    <property type="component" value="Unassembled WGS sequence"/>
</dbReference>
<accession>A0AAW1WPB1</accession>
<feature type="compositionally biased region" description="Polar residues" evidence="1">
    <location>
        <begin position="1"/>
        <end position="11"/>
    </location>
</feature>
<reference evidence="2 3" key="1">
    <citation type="journal article" date="2023" name="G3 (Bethesda)">
        <title>A chromosome-length genome assembly and annotation of blackberry (Rubus argutus, cv. 'Hillquist').</title>
        <authorList>
            <person name="Bruna T."/>
            <person name="Aryal R."/>
            <person name="Dudchenko O."/>
            <person name="Sargent D.J."/>
            <person name="Mead D."/>
            <person name="Buti M."/>
            <person name="Cavallini A."/>
            <person name="Hytonen T."/>
            <person name="Andres J."/>
            <person name="Pham M."/>
            <person name="Weisz D."/>
            <person name="Mascagni F."/>
            <person name="Usai G."/>
            <person name="Natali L."/>
            <person name="Bassil N."/>
            <person name="Fernandez G.E."/>
            <person name="Lomsadze A."/>
            <person name="Armour M."/>
            <person name="Olukolu B."/>
            <person name="Poorten T."/>
            <person name="Britton C."/>
            <person name="Davik J."/>
            <person name="Ashrafi H."/>
            <person name="Aiden E.L."/>
            <person name="Borodovsky M."/>
            <person name="Worthington M."/>
        </authorList>
    </citation>
    <scope>NUCLEOTIDE SEQUENCE [LARGE SCALE GENOMIC DNA]</scope>
    <source>
        <strain evidence="2">PI 553951</strain>
    </source>
</reference>
<evidence type="ECO:0000256" key="1">
    <source>
        <dbReference type="SAM" id="MobiDB-lite"/>
    </source>
</evidence>
<feature type="region of interest" description="Disordered" evidence="1">
    <location>
        <begin position="1"/>
        <end position="24"/>
    </location>
</feature>
<name>A0AAW1WPB1_RUBAR</name>
<protein>
    <submittedName>
        <fullName evidence="2">Uncharacterized protein</fullName>
    </submittedName>
</protein>
<comment type="caution">
    <text evidence="2">The sequence shown here is derived from an EMBL/GenBank/DDBJ whole genome shotgun (WGS) entry which is preliminary data.</text>
</comment>
<organism evidence="2 3">
    <name type="scientific">Rubus argutus</name>
    <name type="common">Southern blackberry</name>
    <dbReference type="NCBI Taxonomy" id="59490"/>
    <lineage>
        <taxon>Eukaryota</taxon>
        <taxon>Viridiplantae</taxon>
        <taxon>Streptophyta</taxon>
        <taxon>Embryophyta</taxon>
        <taxon>Tracheophyta</taxon>
        <taxon>Spermatophyta</taxon>
        <taxon>Magnoliopsida</taxon>
        <taxon>eudicotyledons</taxon>
        <taxon>Gunneridae</taxon>
        <taxon>Pentapetalae</taxon>
        <taxon>rosids</taxon>
        <taxon>fabids</taxon>
        <taxon>Rosales</taxon>
        <taxon>Rosaceae</taxon>
        <taxon>Rosoideae</taxon>
        <taxon>Rosoideae incertae sedis</taxon>
        <taxon>Rubus</taxon>
    </lineage>
</organism>
<gene>
    <name evidence="2" type="ORF">M0R45_023865</name>
</gene>
<keyword evidence="3" id="KW-1185">Reference proteome</keyword>
<evidence type="ECO:0000313" key="2">
    <source>
        <dbReference type="EMBL" id="KAK9926649.1"/>
    </source>
</evidence>
<dbReference type="EMBL" id="JBEDUW010000005">
    <property type="protein sequence ID" value="KAK9926649.1"/>
    <property type="molecule type" value="Genomic_DNA"/>
</dbReference>
<dbReference type="AlphaFoldDB" id="A0AAW1WPB1"/>
<proteinExistence type="predicted"/>
<sequence length="128" mass="14460">MLATTGGNQPPSLEGGRRREKSQKTWTLFNWSESKGEDRKKLLQEREKAKAIKQSAASEGAGWRKKVIATVKEKGVVIRSWLLLRVPVGARKLQQRFRAKGRQVALVVSEAENVIFPHPLVQFVFLLP</sequence>